<dbReference type="InterPro" id="IPR009057">
    <property type="entry name" value="Homeodomain-like_sf"/>
</dbReference>
<evidence type="ECO:0000256" key="1">
    <source>
        <dbReference type="SAM" id="MobiDB-lite"/>
    </source>
</evidence>
<feature type="region of interest" description="Disordered" evidence="1">
    <location>
        <begin position="106"/>
        <end position="135"/>
    </location>
</feature>
<keyword evidence="3" id="KW-1185">Reference proteome</keyword>
<reference evidence="3" key="1">
    <citation type="submission" date="2016-03" db="EMBL/GenBank/DDBJ databases">
        <authorList>
            <person name="Guldener U."/>
        </authorList>
    </citation>
    <scope>NUCLEOTIDE SEQUENCE [LARGE SCALE GENOMIC DNA]</scope>
</reference>
<proteinExistence type="predicted"/>
<name>A0A1E1LWC9_RHYSE</name>
<dbReference type="EMBL" id="FJVC01000020">
    <property type="protein sequence ID" value="CZT41151.1"/>
    <property type="molecule type" value="Genomic_DNA"/>
</dbReference>
<dbReference type="SUPFAM" id="SSF46689">
    <property type="entry name" value="Homeodomain-like"/>
    <property type="match status" value="1"/>
</dbReference>
<sequence>MQESEEIPIRGYLTLKTVESKVVYCLTFSQELLPEPGRTSQRPGIPRSVSNSRERRDSEQLLVQERALNRPAKNSRFSSEDDKLLLHLKRKGLSWDEISDHFPERSKGTLQVHYSTKLKPRSVMSKNAKKRRRSG</sequence>
<evidence type="ECO:0000313" key="3">
    <source>
        <dbReference type="Proteomes" id="UP000177625"/>
    </source>
</evidence>
<dbReference type="Pfam" id="PF13921">
    <property type="entry name" value="Myb_DNA-bind_6"/>
    <property type="match status" value="1"/>
</dbReference>
<evidence type="ECO:0008006" key="4">
    <source>
        <dbReference type="Google" id="ProtNLM"/>
    </source>
</evidence>
<dbReference type="InterPro" id="IPR001005">
    <property type="entry name" value="SANT/Myb"/>
</dbReference>
<dbReference type="Proteomes" id="UP000177625">
    <property type="component" value="Unassembled WGS sequence"/>
</dbReference>
<dbReference type="AlphaFoldDB" id="A0A1E1LWC9"/>
<organism evidence="2 3">
    <name type="scientific">Rhynchosporium secalis</name>
    <name type="common">Barley scald fungus</name>
    <dbReference type="NCBI Taxonomy" id="38038"/>
    <lineage>
        <taxon>Eukaryota</taxon>
        <taxon>Fungi</taxon>
        <taxon>Dikarya</taxon>
        <taxon>Ascomycota</taxon>
        <taxon>Pezizomycotina</taxon>
        <taxon>Leotiomycetes</taxon>
        <taxon>Helotiales</taxon>
        <taxon>Ploettnerulaceae</taxon>
        <taxon>Rhynchosporium</taxon>
    </lineage>
</organism>
<dbReference type="CDD" id="cd00167">
    <property type="entry name" value="SANT"/>
    <property type="match status" value="1"/>
</dbReference>
<feature type="region of interest" description="Disordered" evidence="1">
    <location>
        <begin position="34"/>
        <end position="81"/>
    </location>
</feature>
<accession>A0A1E1LWC9</accession>
<gene>
    <name evidence="2" type="ORF">RSE6_00859</name>
</gene>
<protein>
    <recommendedName>
        <fullName evidence="4">Myb-like domain-containing protein</fullName>
    </recommendedName>
</protein>
<evidence type="ECO:0000313" key="2">
    <source>
        <dbReference type="EMBL" id="CZT41151.1"/>
    </source>
</evidence>
<dbReference type="Gene3D" id="1.10.10.60">
    <property type="entry name" value="Homeodomain-like"/>
    <property type="match status" value="1"/>
</dbReference>